<dbReference type="PROSITE" id="PS50937">
    <property type="entry name" value="HTH_MERR_2"/>
    <property type="match status" value="1"/>
</dbReference>
<sequence length="134" mass="15030">MNIGEAARASGVSAKMIRYYEQVGLIPAPLRLASGYRAYSEKDVHRLRFVRRARDLGFAVDEIQTLLDLWNDRSRHSADVKRIARGHIEDLQQRIASLQQMVDTLQTLMDCCAGDERPDCPILVGLERGADCSG</sequence>
<dbReference type="RefSeq" id="WP_005674457.1">
    <property type="nucleotide sequence ID" value="NZ_CP146288.1"/>
</dbReference>
<dbReference type="PROSITE" id="PS00552">
    <property type="entry name" value="HTH_MERR_1"/>
    <property type="match status" value="1"/>
</dbReference>
<dbReference type="NCBIfam" id="TIGR02044">
    <property type="entry name" value="CueR"/>
    <property type="match status" value="1"/>
</dbReference>
<dbReference type="GO" id="GO:0045893">
    <property type="term" value="P:positive regulation of DNA-templated transcription"/>
    <property type="evidence" value="ECO:0007669"/>
    <property type="project" value="InterPro"/>
</dbReference>
<dbReference type="PANTHER" id="PTHR30204">
    <property type="entry name" value="REDOX-CYCLING DRUG-SENSING TRANSCRIPTIONAL ACTIVATOR SOXR"/>
    <property type="match status" value="1"/>
</dbReference>
<reference evidence="8 9" key="1">
    <citation type="submission" date="2010-12" db="EMBL/GenBank/DDBJ databases">
        <authorList>
            <person name="Muzny D."/>
            <person name="Qin X."/>
            <person name="Deng J."/>
            <person name="Jiang H."/>
            <person name="Liu Y."/>
            <person name="Qu J."/>
            <person name="Song X.-Z."/>
            <person name="Zhang L."/>
            <person name="Thornton R."/>
            <person name="Coyle M."/>
            <person name="Francisco L."/>
            <person name="Jackson L."/>
            <person name="Javaid M."/>
            <person name="Korchina V."/>
            <person name="Kovar C."/>
            <person name="Mata R."/>
            <person name="Mathew T."/>
            <person name="Ngo R."/>
            <person name="Nguyen L."/>
            <person name="Nguyen N."/>
            <person name="Okwuonu G."/>
            <person name="Ongeri F."/>
            <person name="Pham C."/>
            <person name="Simmons D."/>
            <person name="Wilczek-Boney K."/>
            <person name="Hale W."/>
            <person name="Jakkamsetti A."/>
            <person name="Pham P."/>
            <person name="Ruth R."/>
            <person name="San Lucas F."/>
            <person name="Warren J."/>
            <person name="Zhang J."/>
            <person name="Zhao Z."/>
            <person name="Zhou C."/>
            <person name="Zhu D."/>
            <person name="Lee S."/>
            <person name="Bess C."/>
            <person name="Blankenburg K."/>
            <person name="Forbes L."/>
            <person name="Fu Q."/>
            <person name="Gubbala S."/>
            <person name="Hirani K."/>
            <person name="Jayaseelan J.C."/>
            <person name="Lara F."/>
            <person name="Munidasa M."/>
            <person name="Palculict T."/>
            <person name="Patil S."/>
            <person name="Pu L.-L."/>
            <person name="Saada N."/>
            <person name="Tang L."/>
            <person name="Weissenberger G."/>
            <person name="Zhu Y."/>
            <person name="Hemphill L."/>
            <person name="Shang Y."/>
            <person name="Youmans B."/>
            <person name="Ayvaz T."/>
            <person name="Ross M."/>
            <person name="Santibanez J."/>
            <person name="Aqrawi P."/>
            <person name="Gross S."/>
            <person name="Joshi V."/>
            <person name="Fowler G."/>
            <person name="Nazareth L."/>
            <person name="Reid J."/>
            <person name="Worley K."/>
            <person name="Petrosino J."/>
            <person name="Highlander S."/>
            <person name="Gibbs R."/>
        </authorList>
    </citation>
    <scope>NUCLEOTIDE SEQUENCE [LARGE SCALE GENOMIC DNA]</scope>
    <source>
        <strain evidence="8 9">ATCC 51599</strain>
    </source>
</reference>
<dbReference type="SMART" id="SM00422">
    <property type="entry name" value="HTH_MERR"/>
    <property type="match status" value="1"/>
</dbReference>
<keyword evidence="3" id="KW-0805">Transcription regulation</keyword>
<dbReference type="GO" id="GO:0005737">
    <property type="term" value="C:cytoplasm"/>
    <property type="evidence" value="ECO:0007669"/>
    <property type="project" value="UniProtKB-SubCell"/>
</dbReference>
<accession>E7RZG6</accession>
<dbReference type="SUPFAM" id="SSF46955">
    <property type="entry name" value="Putative DNA-binding domain"/>
    <property type="match status" value="1"/>
</dbReference>
<dbReference type="InterPro" id="IPR009061">
    <property type="entry name" value="DNA-bd_dom_put_sf"/>
</dbReference>
<dbReference type="STRING" id="887898.HMPREF0551_2075"/>
<evidence type="ECO:0000313" key="8">
    <source>
        <dbReference type="EMBL" id="EFV93960.1"/>
    </source>
</evidence>
<evidence type="ECO:0000256" key="6">
    <source>
        <dbReference type="SAM" id="Coils"/>
    </source>
</evidence>
<dbReference type="PRINTS" id="PR00040">
    <property type="entry name" value="HTHMERR"/>
</dbReference>
<keyword evidence="4" id="KW-0238">DNA-binding</keyword>
<evidence type="ECO:0000256" key="3">
    <source>
        <dbReference type="ARBA" id="ARBA00023015"/>
    </source>
</evidence>
<dbReference type="InterPro" id="IPR000551">
    <property type="entry name" value="MerR-type_HTH_dom"/>
</dbReference>
<dbReference type="GO" id="GO:0003700">
    <property type="term" value="F:DNA-binding transcription factor activity"/>
    <property type="evidence" value="ECO:0007669"/>
    <property type="project" value="InterPro"/>
</dbReference>
<proteinExistence type="predicted"/>
<evidence type="ECO:0000256" key="5">
    <source>
        <dbReference type="ARBA" id="ARBA00023163"/>
    </source>
</evidence>
<dbReference type="Pfam" id="PF09278">
    <property type="entry name" value="MerR-DNA-bind"/>
    <property type="match status" value="1"/>
</dbReference>
<evidence type="ECO:0000259" key="7">
    <source>
        <dbReference type="PROSITE" id="PS50937"/>
    </source>
</evidence>
<dbReference type="Pfam" id="PF00376">
    <property type="entry name" value="MerR"/>
    <property type="match status" value="1"/>
</dbReference>
<evidence type="ECO:0000256" key="4">
    <source>
        <dbReference type="ARBA" id="ARBA00023125"/>
    </source>
</evidence>
<dbReference type="InterPro" id="IPR015358">
    <property type="entry name" value="Tscrpt_reg_MerR_DNA-bd"/>
</dbReference>
<keyword evidence="5" id="KW-0804">Transcription</keyword>
<dbReference type="Proteomes" id="UP000011021">
    <property type="component" value="Unassembled WGS sequence"/>
</dbReference>
<dbReference type="CDD" id="cd01108">
    <property type="entry name" value="HTH_CueR"/>
    <property type="match status" value="1"/>
</dbReference>
<gene>
    <name evidence="8" type="primary">cueR</name>
    <name evidence="8" type="ORF">HMPREF0551_2075</name>
</gene>
<dbReference type="eggNOG" id="COG0789">
    <property type="taxonomic scope" value="Bacteria"/>
</dbReference>
<keyword evidence="2" id="KW-0963">Cytoplasm</keyword>
<comment type="subcellular location">
    <subcellularLocation>
        <location evidence="1">Cytoplasm</location>
    </subcellularLocation>
</comment>
<comment type="caution">
    <text evidence="8">The sequence shown here is derived from an EMBL/GenBank/DDBJ whole genome shotgun (WGS) entry which is preliminary data.</text>
</comment>
<protein>
    <submittedName>
        <fullName evidence="8">Cu(I)-responsive transcriptional regulator</fullName>
    </submittedName>
</protein>
<evidence type="ECO:0000256" key="2">
    <source>
        <dbReference type="ARBA" id="ARBA00022490"/>
    </source>
</evidence>
<organism evidence="8 9">
    <name type="scientific">Lautropia mirabilis ATCC 51599</name>
    <dbReference type="NCBI Taxonomy" id="887898"/>
    <lineage>
        <taxon>Bacteria</taxon>
        <taxon>Pseudomonadati</taxon>
        <taxon>Pseudomonadota</taxon>
        <taxon>Betaproteobacteria</taxon>
        <taxon>Burkholderiales</taxon>
        <taxon>Burkholderiaceae</taxon>
        <taxon>Lautropia</taxon>
    </lineage>
</organism>
<feature type="coiled-coil region" evidence="6">
    <location>
        <begin position="81"/>
        <end position="108"/>
    </location>
</feature>
<dbReference type="EMBL" id="AEQP01000022">
    <property type="protein sequence ID" value="EFV93960.1"/>
    <property type="molecule type" value="Genomic_DNA"/>
</dbReference>
<keyword evidence="9" id="KW-1185">Reference proteome</keyword>
<keyword evidence="6" id="KW-0175">Coiled coil</keyword>
<dbReference type="HOGENOM" id="CLU_060077_2_0_4"/>
<evidence type="ECO:0000256" key="1">
    <source>
        <dbReference type="ARBA" id="ARBA00004496"/>
    </source>
</evidence>
<name>E7RZG6_9BURK</name>
<dbReference type="PANTHER" id="PTHR30204:SF94">
    <property type="entry name" value="HEAVY METAL-DEPENDENT TRANSCRIPTIONAL REGULATOR HI_0293-RELATED"/>
    <property type="match status" value="1"/>
</dbReference>
<dbReference type="GO" id="GO:0003677">
    <property type="term" value="F:DNA binding"/>
    <property type="evidence" value="ECO:0007669"/>
    <property type="project" value="UniProtKB-KW"/>
</dbReference>
<feature type="domain" description="HTH merR-type" evidence="7">
    <location>
        <begin position="1"/>
        <end position="69"/>
    </location>
</feature>
<dbReference type="InterPro" id="IPR047057">
    <property type="entry name" value="MerR_fam"/>
</dbReference>
<dbReference type="InterPro" id="IPR011789">
    <property type="entry name" value="CueR"/>
</dbReference>
<evidence type="ECO:0000313" key="9">
    <source>
        <dbReference type="Proteomes" id="UP000011021"/>
    </source>
</evidence>
<dbReference type="GO" id="GO:0005507">
    <property type="term" value="F:copper ion binding"/>
    <property type="evidence" value="ECO:0007669"/>
    <property type="project" value="InterPro"/>
</dbReference>
<dbReference type="AlphaFoldDB" id="E7RZG6"/>
<dbReference type="Gene3D" id="1.10.1660.10">
    <property type="match status" value="1"/>
</dbReference>